<name>A0ABR2UJN0_9PEZI</name>
<evidence type="ECO:0000313" key="3">
    <source>
        <dbReference type="Proteomes" id="UP001408356"/>
    </source>
</evidence>
<dbReference type="Proteomes" id="UP001408356">
    <property type="component" value="Unassembled WGS sequence"/>
</dbReference>
<gene>
    <name evidence="2" type="ORF">SUNI508_10986</name>
</gene>
<accession>A0ABR2UJN0</accession>
<feature type="region of interest" description="Disordered" evidence="1">
    <location>
        <begin position="1"/>
        <end position="20"/>
    </location>
</feature>
<reference evidence="2 3" key="1">
    <citation type="journal article" date="2024" name="J. Plant Pathol.">
        <title>Sequence and assembly of the genome of Seiridium unicorne, isolate CBS 538.82, causal agent of cypress canker disease.</title>
        <authorList>
            <person name="Scali E."/>
            <person name="Rocca G.D."/>
            <person name="Danti R."/>
            <person name="Garbelotto M."/>
            <person name="Barberini S."/>
            <person name="Baroncelli R."/>
            <person name="Emiliani G."/>
        </authorList>
    </citation>
    <scope>NUCLEOTIDE SEQUENCE [LARGE SCALE GENOMIC DNA]</scope>
    <source>
        <strain evidence="2 3">BM-138-508</strain>
    </source>
</reference>
<dbReference type="EMBL" id="JARVKF010000423">
    <property type="protein sequence ID" value="KAK9414703.1"/>
    <property type="molecule type" value="Genomic_DNA"/>
</dbReference>
<sequence>MSVDHEAKKTTQVGTEMASAEPQFQSLGSVGDQYLLPYEALERTLRGLVVAIKLDDARRDRIQGWLSQQQNILESRPLSANQWLEATKSQFSDDTELYVLTNLIIGISYMRERGRHSNESQDTLSLNFIWPLVYAALVHTTSLFKPSRSAAGFIFVPLCSLIKDGGIDELWRLHVWLPDGVRGAPGFKVHGHNAYGQSWILAGEGTNHRWTVEPAADKEAATHAEYRVEWNDGKKQDSSYKTHQVSSTVKNSHTYFKATHLGTDIETRDMTYTVSHEEWHSSDVAPEVVFATLFFFDAHRGFNKDAKILGPKDQESSTQLRDPAGHTPEKLVKTVELMRKWEDLLTAVGNKPTTTERYVEVLDNINDAKLLCESAPDFPNREYYKEKTMSEFQRAQLVSF</sequence>
<keyword evidence="3" id="KW-1185">Reference proteome</keyword>
<comment type="caution">
    <text evidence="2">The sequence shown here is derived from an EMBL/GenBank/DDBJ whole genome shotgun (WGS) entry which is preliminary data.</text>
</comment>
<protein>
    <submittedName>
        <fullName evidence="2">Uncharacterized protein</fullName>
    </submittedName>
</protein>
<proteinExistence type="predicted"/>
<organism evidence="2 3">
    <name type="scientific">Seiridium unicorne</name>
    <dbReference type="NCBI Taxonomy" id="138068"/>
    <lineage>
        <taxon>Eukaryota</taxon>
        <taxon>Fungi</taxon>
        <taxon>Dikarya</taxon>
        <taxon>Ascomycota</taxon>
        <taxon>Pezizomycotina</taxon>
        <taxon>Sordariomycetes</taxon>
        <taxon>Xylariomycetidae</taxon>
        <taxon>Amphisphaeriales</taxon>
        <taxon>Sporocadaceae</taxon>
        <taxon>Seiridium</taxon>
    </lineage>
</organism>
<evidence type="ECO:0000256" key="1">
    <source>
        <dbReference type="SAM" id="MobiDB-lite"/>
    </source>
</evidence>
<evidence type="ECO:0000313" key="2">
    <source>
        <dbReference type="EMBL" id="KAK9414703.1"/>
    </source>
</evidence>